<dbReference type="Pfam" id="PF00149">
    <property type="entry name" value="Metallophos"/>
    <property type="match status" value="1"/>
</dbReference>
<dbReference type="AlphaFoldDB" id="A0A418SI62"/>
<dbReference type="PIRSF" id="PIRSF000887">
    <property type="entry name" value="Pesterase_MJ0037"/>
    <property type="match status" value="1"/>
</dbReference>
<sequence length="231" mass="25013">MSRLQPAPSRANTGAMNGYDFTFAGTTLTARGSGALWWAEQRLLCVSDLHLGKSERIARRAGSALPPYEIRDTLTRLEAEIEALSPSTIICLGDSFDDAAAVRALGEADHLWLARLQAGRRWIWIEGNHDPGPLNLGGSHLRDMVQAPLCFRHIAQPEARGEVSGHYHPKAGLRGPARPCFLADGARIILPAFGTYTGGLRSRDPALTSLMQPGALAILTGPRPRPIPMPR</sequence>
<feature type="domain" description="Calcineurin-like phosphoesterase" evidence="1">
    <location>
        <begin position="42"/>
        <end position="136"/>
    </location>
</feature>
<evidence type="ECO:0000313" key="3">
    <source>
        <dbReference type="Proteomes" id="UP000283786"/>
    </source>
</evidence>
<dbReference type="EMBL" id="CP060436">
    <property type="protein sequence ID" value="QPM88939.1"/>
    <property type="molecule type" value="Genomic_DNA"/>
</dbReference>
<evidence type="ECO:0000259" key="1">
    <source>
        <dbReference type="Pfam" id="PF00149"/>
    </source>
</evidence>
<gene>
    <name evidence="2" type="ORF">PSAL_001420</name>
</gene>
<evidence type="ECO:0000313" key="2">
    <source>
        <dbReference type="EMBL" id="QPM88939.1"/>
    </source>
</evidence>
<dbReference type="InterPro" id="IPR024173">
    <property type="entry name" value="Pesterase_MJ0037-like"/>
</dbReference>
<dbReference type="SUPFAM" id="SSF56300">
    <property type="entry name" value="Metallo-dependent phosphatases"/>
    <property type="match status" value="1"/>
</dbReference>
<dbReference type="Gene3D" id="3.60.21.10">
    <property type="match status" value="1"/>
</dbReference>
<accession>A0A418SI62</accession>
<dbReference type="InterPro" id="IPR026336">
    <property type="entry name" value="PdeM-like"/>
</dbReference>
<proteinExistence type="predicted"/>
<dbReference type="NCBIfam" id="TIGR04123">
    <property type="entry name" value="P_estr_lig_assc"/>
    <property type="match status" value="1"/>
</dbReference>
<dbReference type="Proteomes" id="UP000283786">
    <property type="component" value="Chromosome"/>
</dbReference>
<keyword evidence="3" id="KW-1185">Reference proteome</keyword>
<dbReference type="InterPro" id="IPR029052">
    <property type="entry name" value="Metallo-depent_PP-like"/>
</dbReference>
<reference evidence="2 3" key="1">
    <citation type="submission" date="2020-08" db="EMBL/GenBank/DDBJ databases">
        <title>Genome sequence of Rhodobacteraceae bacterium Lw-13e.</title>
        <authorList>
            <person name="Poehlein A."/>
            <person name="Wolter L."/>
            <person name="Daniel R."/>
            <person name="Brinkhoff T."/>
        </authorList>
    </citation>
    <scope>NUCLEOTIDE SEQUENCE [LARGE SCALE GENOMIC DNA]</scope>
    <source>
        <strain evidence="2 3">Lw-13e</strain>
    </source>
</reference>
<protein>
    <recommendedName>
        <fullName evidence="1">Calcineurin-like phosphoesterase domain-containing protein</fullName>
    </recommendedName>
</protein>
<name>A0A418SI62_9RHOB</name>
<dbReference type="KEGG" id="palw:PSAL_001420"/>
<dbReference type="GO" id="GO:0016787">
    <property type="term" value="F:hydrolase activity"/>
    <property type="evidence" value="ECO:0007669"/>
    <property type="project" value="InterPro"/>
</dbReference>
<dbReference type="InterPro" id="IPR004843">
    <property type="entry name" value="Calcineurin-like_PHP"/>
</dbReference>
<dbReference type="PANTHER" id="PTHR39323:SF1">
    <property type="entry name" value="BLR1149 PROTEIN"/>
    <property type="match status" value="1"/>
</dbReference>
<organism evidence="2 3">
    <name type="scientific">Pseudooceanicola algae</name>
    <dbReference type="NCBI Taxonomy" id="1537215"/>
    <lineage>
        <taxon>Bacteria</taxon>
        <taxon>Pseudomonadati</taxon>
        <taxon>Pseudomonadota</taxon>
        <taxon>Alphaproteobacteria</taxon>
        <taxon>Rhodobacterales</taxon>
        <taxon>Paracoccaceae</taxon>
        <taxon>Pseudooceanicola</taxon>
    </lineage>
</organism>
<dbReference type="PANTHER" id="PTHR39323">
    <property type="entry name" value="BLR1149 PROTEIN"/>
    <property type="match status" value="1"/>
</dbReference>